<proteinExistence type="predicted"/>
<dbReference type="Proteomes" id="UP001497512">
    <property type="component" value="Chromosome 3"/>
</dbReference>
<evidence type="ECO:0000313" key="3">
    <source>
        <dbReference type="EMBL" id="CAK9219954.1"/>
    </source>
</evidence>
<organism evidence="3 4">
    <name type="scientific">Sphagnum troendelagicum</name>
    <dbReference type="NCBI Taxonomy" id="128251"/>
    <lineage>
        <taxon>Eukaryota</taxon>
        <taxon>Viridiplantae</taxon>
        <taxon>Streptophyta</taxon>
        <taxon>Embryophyta</taxon>
        <taxon>Bryophyta</taxon>
        <taxon>Sphagnophytina</taxon>
        <taxon>Sphagnopsida</taxon>
        <taxon>Sphagnales</taxon>
        <taxon>Sphagnaceae</taxon>
        <taxon>Sphagnum</taxon>
    </lineage>
</organism>
<feature type="coiled-coil region" evidence="1">
    <location>
        <begin position="76"/>
        <end position="117"/>
    </location>
</feature>
<name>A0ABP0UEX1_9BRYO</name>
<evidence type="ECO:0000256" key="2">
    <source>
        <dbReference type="SAM" id="Phobius"/>
    </source>
</evidence>
<sequence length="119" mass="13857">MARPRIGSLCLLMCMVMLAGVPLYQKFWTTQSSLMRAQRNKGHFEKMWASSMDEAADWRKKYDDENGKVLEILQRLAAVEQQLQNCTLDRKAAESEKRTLLEENAHLQEEITRLKRGLE</sequence>
<keyword evidence="4" id="KW-1185">Reference proteome</keyword>
<dbReference type="Gene3D" id="1.20.5.1160">
    <property type="entry name" value="Vasodilator-stimulated phosphoprotein"/>
    <property type="match status" value="1"/>
</dbReference>
<evidence type="ECO:0000256" key="1">
    <source>
        <dbReference type="SAM" id="Coils"/>
    </source>
</evidence>
<dbReference type="PANTHER" id="PTHR37215:SF1">
    <property type="entry name" value="ACYL-COA-BINDING DOMAIN PROTEIN"/>
    <property type="match status" value="1"/>
</dbReference>
<feature type="transmembrane region" description="Helical" evidence="2">
    <location>
        <begin position="6"/>
        <end position="24"/>
    </location>
</feature>
<keyword evidence="1" id="KW-0175">Coiled coil</keyword>
<gene>
    <name evidence="3" type="ORF">CSSPTR1EN2_LOCUS15023</name>
</gene>
<keyword evidence="2" id="KW-0472">Membrane</keyword>
<dbReference type="EMBL" id="OZ019895">
    <property type="protein sequence ID" value="CAK9219954.1"/>
    <property type="molecule type" value="Genomic_DNA"/>
</dbReference>
<keyword evidence="2" id="KW-1133">Transmembrane helix</keyword>
<keyword evidence="2" id="KW-0812">Transmembrane</keyword>
<accession>A0ABP0UEX1</accession>
<reference evidence="3" key="1">
    <citation type="submission" date="2024-02" db="EMBL/GenBank/DDBJ databases">
        <authorList>
            <consortium name="ELIXIR-Norway"/>
            <consortium name="Elixir Norway"/>
        </authorList>
    </citation>
    <scope>NUCLEOTIDE SEQUENCE</scope>
</reference>
<protein>
    <submittedName>
        <fullName evidence="3">Uncharacterized protein</fullName>
    </submittedName>
</protein>
<evidence type="ECO:0000313" key="4">
    <source>
        <dbReference type="Proteomes" id="UP001497512"/>
    </source>
</evidence>
<dbReference type="PANTHER" id="PTHR37215">
    <property type="entry name" value="ACYL-COA-BINDING DOMAIN PROTEIN"/>
    <property type="match status" value="1"/>
</dbReference>